<evidence type="ECO:0000313" key="2">
    <source>
        <dbReference type="EMBL" id="PWA72828.1"/>
    </source>
</evidence>
<dbReference type="PANTHER" id="PTHR33132:SF92">
    <property type="entry name" value="SERINE-RICH PROTEIN"/>
    <property type="match status" value="1"/>
</dbReference>
<comment type="caution">
    <text evidence="2">The sequence shown here is derived from an EMBL/GenBank/DDBJ whole genome shotgun (WGS) entry which is preliminary data.</text>
</comment>
<dbReference type="OrthoDB" id="1924025at2759"/>
<proteinExistence type="predicted"/>
<keyword evidence="3" id="KW-1185">Reference proteome</keyword>
<feature type="compositionally biased region" description="Polar residues" evidence="1">
    <location>
        <begin position="55"/>
        <end position="67"/>
    </location>
</feature>
<dbReference type="Proteomes" id="UP000245207">
    <property type="component" value="Unassembled WGS sequence"/>
</dbReference>
<accession>A0A2U1NH78</accession>
<feature type="compositionally biased region" description="Basic and acidic residues" evidence="1">
    <location>
        <begin position="1"/>
        <end position="15"/>
    </location>
</feature>
<protein>
    <recommendedName>
        <fullName evidence="4">Serine-rich protein-related protein</fullName>
    </recommendedName>
</protein>
<feature type="region of interest" description="Disordered" evidence="1">
    <location>
        <begin position="52"/>
        <end position="73"/>
    </location>
</feature>
<reference evidence="2 3" key="1">
    <citation type="journal article" date="2018" name="Mol. Plant">
        <title>The genome of Artemisia annua provides insight into the evolution of Asteraceae family and artemisinin biosynthesis.</title>
        <authorList>
            <person name="Shen Q."/>
            <person name="Zhang L."/>
            <person name="Liao Z."/>
            <person name="Wang S."/>
            <person name="Yan T."/>
            <person name="Shi P."/>
            <person name="Liu M."/>
            <person name="Fu X."/>
            <person name="Pan Q."/>
            <person name="Wang Y."/>
            <person name="Lv Z."/>
            <person name="Lu X."/>
            <person name="Zhang F."/>
            <person name="Jiang W."/>
            <person name="Ma Y."/>
            <person name="Chen M."/>
            <person name="Hao X."/>
            <person name="Li L."/>
            <person name="Tang Y."/>
            <person name="Lv G."/>
            <person name="Zhou Y."/>
            <person name="Sun X."/>
            <person name="Brodelius P.E."/>
            <person name="Rose J.K.C."/>
            <person name="Tang K."/>
        </authorList>
    </citation>
    <scope>NUCLEOTIDE SEQUENCE [LARGE SCALE GENOMIC DNA]</scope>
    <source>
        <strain evidence="3">cv. Huhao1</strain>
        <tissue evidence="2">Leaf</tissue>
    </source>
</reference>
<evidence type="ECO:0000256" key="1">
    <source>
        <dbReference type="SAM" id="MobiDB-lite"/>
    </source>
</evidence>
<feature type="region of interest" description="Disordered" evidence="1">
    <location>
        <begin position="130"/>
        <end position="160"/>
    </location>
</feature>
<dbReference type="AlphaFoldDB" id="A0A2U1NH78"/>
<sequence length="160" mass="17345">MATKEELKVDVEHVKVTSPPSGGLARQGSVSKNNCLCSPTTHAGSFRCRLHRSPSGIQRTKSINSDSKPNDLHEHDAMKTEELKVDVEHVKVTSPPSGGLARQGSVSKNNCLCSPTTHAGSFRCRLHRSPSGIQRTKSINSDSKPNDLHEHDAMKTVMAP</sequence>
<gene>
    <name evidence="2" type="ORF">CTI12_AA266690</name>
</gene>
<dbReference type="EMBL" id="PKPP01002835">
    <property type="protein sequence ID" value="PWA72828.1"/>
    <property type="molecule type" value="Genomic_DNA"/>
</dbReference>
<feature type="region of interest" description="Disordered" evidence="1">
    <location>
        <begin position="1"/>
        <end position="30"/>
    </location>
</feature>
<dbReference type="PANTHER" id="PTHR33132">
    <property type="entry name" value="OSJNBB0118P14.9 PROTEIN"/>
    <property type="match status" value="1"/>
</dbReference>
<feature type="compositionally biased region" description="Basic and acidic residues" evidence="1">
    <location>
        <begin position="144"/>
        <end position="154"/>
    </location>
</feature>
<feature type="compositionally biased region" description="Polar residues" evidence="1">
    <location>
        <begin position="131"/>
        <end position="143"/>
    </location>
</feature>
<organism evidence="2 3">
    <name type="scientific">Artemisia annua</name>
    <name type="common">Sweet wormwood</name>
    <dbReference type="NCBI Taxonomy" id="35608"/>
    <lineage>
        <taxon>Eukaryota</taxon>
        <taxon>Viridiplantae</taxon>
        <taxon>Streptophyta</taxon>
        <taxon>Embryophyta</taxon>
        <taxon>Tracheophyta</taxon>
        <taxon>Spermatophyta</taxon>
        <taxon>Magnoliopsida</taxon>
        <taxon>eudicotyledons</taxon>
        <taxon>Gunneridae</taxon>
        <taxon>Pentapetalae</taxon>
        <taxon>asterids</taxon>
        <taxon>campanulids</taxon>
        <taxon>Asterales</taxon>
        <taxon>Asteraceae</taxon>
        <taxon>Asteroideae</taxon>
        <taxon>Anthemideae</taxon>
        <taxon>Artemisiinae</taxon>
        <taxon>Artemisia</taxon>
    </lineage>
</organism>
<evidence type="ECO:0000313" key="3">
    <source>
        <dbReference type="Proteomes" id="UP000245207"/>
    </source>
</evidence>
<name>A0A2U1NH78_ARTAN</name>
<evidence type="ECO:0008006" key="4">
    <source>
        <dbReference type="Google" id="ProtNLM"/>
    </source>
</evidence>